<dbReference type="Proteomes" id="UP001187315">
    <property type="component" value="Unassembled WGS sequence"/>
</dbReference>
<accession>A0AA88SUS3</accession>
<dbReference type="SMART" id="SM00034">
    <property type="entry name" value="CLECT"/>
    <property type="match status" value="1"/>
</dbReference>
<dbReference type="PROSITE" id="PS00615">
    <property type="entry name" value="C_TYPE_LECTIN_1"/>
    <property type="match status" value="1"/>
</dbReference>
<dbReference type="InterPro" id="IPR001304">
    <property type="entry name" value="C-type_lectin-like"/>
</dbReference>
<dbReference type="InterPro" id="IPR016186">
    <property type="entry name" value="C-type_lectin-like/link_sf"/>
</dbReference>
<feature type="domain" description="C-type lectin" evidence="2">
    <location>
        <begin position="14"/>
        <end position="131"/>
    </location>
</feature>
<dbReference type="SUPFAM" id="SSF56436">
    <property type="entry name" value="C-type lectin-like"/>
    <property type="match status" value="1"/>
</dbReference>
<organism evidence="3 4">
    <name type="scientific">Tachysurus vachellii</name>
    <name type="common">Darkbarbel catfish</name>
    <name type="synonym">Pelteobagrus vachellii</name>
    <dbReference type="NCBI Taxonomy" id="175792"/>
    <lineage>
        <taxon>Eukaryota</taxon>
        <taxon>Metazoa</taxon>
        <taxon>Chordata</taxon>
        <taxon>Craniata</taxon>
        <taxon>Vertebrata</taxon>
        <taxon>Euteleostomi</taxon>
        <taxon>Actinopterygii</taxon>
        <taxon>Neopterygii</taxon>
        <taxon>Teleostei</taxon>
        <taxon>Ostariophysi</taxon>
        <taxon>Siluriformes</taxon>
        <taxon>Bagridae</taxon>
        <taxon>Tachysurus</taxon>
    </lineage>
</organism>
<evidence type="ECO:0000256" key="1">
    <source>
        <dbReference type="ARBA" id="ARBA00023157"/>
    </source>
</evidence>
<evidence type="ECO:0000313" key="4">
    <source>
        <dbReference type="Proteomes" id="UP001187315"/>
    </source>
</evidence>
<keyword evidence="4" id="KW-1185">Reference proteome</keyword>
<comment type="caution">
    <text evidence="3">The sequence shown here is derived from an EMBL/GenBank/DDBJ whole genome shotgun (WGS) entry which is preliminary data.</text>
</comment>
<sequence>MASEWENQDCTNLNNFFCYAWEPRLIVLQEKKNWEEALVYCRTHYTDLVSLTTEKDYFVVNSKSMEILTPTFWTSLRFMDGSWFWVNDNSLPSPTSLPSRPAKPFRCGAQNNATGIWENRDCEEKMNFICYHGIW</sequence>
<keyword evidence="1" id="KW-1015">Disulfide bond</keyword>
<dbReference type="InterPro" id="IPR018378">
    <property type="entry name" value="C-type_lectin_CS"/>
</dbReference>
<dbReference type="Gene3D" id="3.10.100.10">
    <property type="entry name" value="Mannose-Binding Protein A, subunit A"/>
    <property type="match status" value="1"/>
</dbReference>
<dbReference type="PANTHER" id="PTHR45784">
    <property type="entry name" value="C-TYPE LECTIN DOMAIN FAMILY 20 MEMBER A-RELATED"/>
    <property type="match status" value="1"/>
</dbReference>
<proteinExistence type="predicted"/>
<dbReference type="Pfam" id="PF00059">
    <property type="entry name" value="Lectin_C"/>
    <property type="match status" value="1"/>
</dbReference>
<dbReference type="InterPro" id="IPR016187">
    <property type="entry name" value="CTDL_fold"/>
</dbReference>
<name>A0AA88SUS3_TACVA</name>
<gene>
    <name evidence="3" type="ORF">Q7C36_012059</name>
</gene>
<reference evidence="3" key="1">
    <citation type="submission" date="2023-08" db="EMBL/GenBank/DDBJ databases">
        <title>Pelteobagrus vachellii genome.</title>
        <authorList>
            <person name="Liu H."/>
        </authorList>
    </citation>
    <scope>NUCLEOTIDE SEQUENCE</scope>
    <source>
        <strain evidence="3">PRFRI_2022a</strain>
        <tissue evidence="3">Muscle</tissue>
    </source>
</reference>
<dbReference type="AlphaFoldDB" id="A0AA88SUS3"/>
<evidence type="ECO:0000313" key="3">
    <source>
        <dbReference type="EMBL" id="KAK2843844.1"/>
    </source>
</evidence>
<dbReference type="EMBL" id="JAVHJS010000011">
    <property type="protein sequence ID" value="KAK2843844.1"/>
    <property type="molecule type" value="Genomic_DNA"/>
</dbReference>
<evidence type="ECO:0000259" key="2">
    <source>
        <dbReference type="PROSITE" id="PS50041"/>
    </source>
</evidence>
<dbReference type="PROSITE" id="PS50041">
    <property type="entry name" value="C_TYPE_LECTIN_2"/>
    <property type="match status" value="1"/>
</dbReference>
<dbReference type="PANTHER" id="PTHR45784:SF8">
    <property type="entry name" value="C-TYPE MANNOSE RECEPTOR 2-RELATED"/>
    <property type="match status" value="1"/>
</dbReference>
<protein>
    <recommendedName>
        <fullName evidence="2">C-type lectin domain-containing protein</fullName>
    </recommendedName>
</protein>